<evidence type="ECO:0000256" key="7">
    <source>
        <dbReference type="ARBA" id="ARBA00022748"/>
    </source>
</evidence>
<keyword evidence="4" id="KW-0150">Chloroplast</keyword>
<dbReference type="Pfam" id="PF02683">
    <property type="entry name" value="DsbD_TM"/>
    <property type="match status" value="1"/>
</dbReference>
<feature type="transmembrane region" description="Helical" evidence="10">
    <location>
        <begin position="6"/>
        <end position="27"/>
    </location>
</feature>
<keyword evidence="8 10" id="KW-1133">Transmembrane helix</keyword>
<dbReference type="PANTHER" id="PTHR31272:SF6">
    <property type="entry name" value="CYTOCHROME C-TYPE BIOGENESIS CCDA-LIKE CHLOROPLASTIC PROTEIN"/>
    <property type="match status" value="1"/>
</dbReference>
<evidence type="ECO:0000256" key="2">
    <source>
        <dbReference type="ARBA" id="ARBA00004229"/>
    </source>
</evidence>
<comment type="subcellular location">
    <subcellularLocation>
        <location evidence="1">Membrane</location>
        <topology evidence="1">Multi-pass membrane protein</topology>
    </subcellularLocation>
    <subcellularLocation>
        <location evidence="2">Plastid</location>
        <location evidence="2">Chloroplast</location>
    </subcellularLocation>
</comment>
<evidence type="ECO:0000313" key="12">
    <source>
        <dbReference type="EMBL" id="KAG5178773.1"/>
    </source>
</evidence>
<feature type="domain" description="Cytochrome C biogenesis protein transmembrane" evidence="11">
    <location>
        <begin position="3"/>
        <end position="185"/>
    </location>
</feature>
<name>A0A835YY77_9STRA</name>
<dbReference type="EMBL" id="JAFCMP010000512">
    <property type="protein sequence ID" value="KAG5178773.1"/>
    <property type="molecule type" value="Genomic_DNA"/>
</dbReference>
<dbReference type="InterPro" id="IPR051790">
    <property type="entry name" value="Cytochrome_c-biogenesis_DsbD"/>
</dbReference>
<feature type="transmembrane region" description="Helical" evidence="10">
    <location>
        <begin position="81"/>
        <end position="104"/>
    </location>
</feature>
<dbReference type="InterPro" id="IPR003834">
    <property type="entry name" value="Cyt_c_assmbl_TM_dom"/>
</dbReference>
<keyword evidence="6 10" id="KW-0812">Transmembrane</keyword>
<keyword evidence="7" id="KW-0201">Cytochrome c-type biogenesis</keyword>
<dbReference type="GO" id="GO:0016020">
    <property type="term" value="C:membrane"/>
    <property type="evidence" value="ECO:0007669"/>
    <property type="project" value="UniProtKB-SubCell"/>
</dbReference>
<feature type="transmembrane region" description="Helical" evidence="10">
    <location>
        <begin position="125"/>
        <end position="152"/>
    </location>
</feature>
<comment type="caution">
    <text evidence="12">The sequence shown here is derived from an EMBL/GenBank/DDBJ whole genome shotgun (WGS) entry which is preliminary data.</text>
</comment>
<dbReference type="OrthoDB" id="40974at2759"/>
<accession>A0A835YY77</accession>
<keyword evidence="5" id="KW-0934">Plastid</keyword>
<proteinExistence type="inferred from homology"/>
<dbReference type="PANTHER" id="PTHR31272">
    <property type="entry name" value="CYTOCHROME C-TYPE BIOGENESIS PROTEIN HI_1454-RELATED"/>
    <property type="match status" value="1"/>
</dbReference>
<reference evidence="12" key="1">
    <citation type="submission" date="2021-02" db="EMBL/GenBank/DDBJ databases">
        <title>First Annotated Genome of the Yellow-green Alga Tribonema minus.</title>
        <authorList>
            <person name="Mahan K.M."/>
        </authorList>
    </citation>
    <scope>NUCLEOTIDE SEQUENCE</scope>
    <source>
        <strain evidence="12">UTEX B ZZ1240</strain>
    </source>
</reference>
<dbReference type="AlphaFoldDB" id="A0A835YY77"/>
<dbReference type="GO" id="GO:0009507">
    <property type="term" value="C:chloroplast"/>
    <property type="evidence" value="ECO:0007669"/>
    <property type="project" value="UniProtKB-SubCell"/>
</dbReference>
<dbReference type="GO" id="GO:0017004">
    <property type="term" value="P:cytochrome complex assembly"/>
    <property type="evidence" value="ECO:0007669"/>
    <property type="project" value="UniProtKB-KW"/>
</dbReference>
<feature type="transmembrane region" description="Helical" evidence="10">
    <location>
        <begin position="39"/>
        <end position="61"/>
    </location>
</feature>
<evidence type="ECO:0000256" key="8">
    <source>
        <dbReference type="ARBA" id="ARBA00022989"/>
    </source>
</evidence>
<evidence type="ECO:0000256" key="1">
    <source>
        <dbReference type="ARBA" id="ARBA00004141"/>
    </source>
</evidence>
<protein>
    <submittedName>
        <fullName evidence="12">Cytochrome c biogenesis protein, thiol reduction transmembrane region, CcdA</fullName>
    </submittedName>
</protein>
<feature type="transmembrane region" description="Helical" evidence="10">
    <location>
        <begin position="193"/>
        <end position="218"/>
    </location>
</feature>
<evidence type="ECO:0000313" key="13">
    <source>
        <dbReference type="Proteomes" id="UP000664859"/>
    </source>
</evidence>
<dbReference type="Proteomes" id="UP000664859">
    <property type="component" value="Unassembled WGS sequence"/>
</dbReference>
<gene>
    <name evidence="12" type="ORF">JKP88DRAFT_225040</name>
</gene>
<evidence type="ECO:0000256" key="9">
    <source>
        <dbReference type="ARBA" id="ARBA00023136"/>
    </source>
</evidence>
<keyword evidence="13" id="KW-1185">Reference proteome</keyword>
<evidence type="ECO:0000259" key="11">
    <source>
        <dbReference type="Pfam" id="PF02683"/>
    </source>
</evidence>
<evidence type="ECO:0000256" key="4">
    <source>
        <dbReference type="ARBA" id="ARBA00022528"/>
    </source>
</evidence>
<keyword evidence="9 10" id="KW-0472">Membrane</keyword>
<sequence length="221" mass="21854">MYGTGLLMSFSPCALSLLPLTIGYIIGTEKEGEEGGSSNAFLPSAAFAGGLATVLSVLGLSATYAGKLFGSTGLGGDTGGLALPLVSSVIAIAAGLNLLELLNFTLPSWEAGVESFNSLPRVGRAYALGASSALVASPCCTPVLASILGFVASSQDPALGLALLLAYSLGYTTPLMAAGTASGALSRIMSASGLTWITPVSAAALISYGTFTGLGAIFDSA</sequence>
<evidence type="ECO:0000256" key="5">
    <source>
        <dbReference type="ARBA" id="ARBA00022640"/>
    </source>
</evidence>
<feature type="transmembrane region" description="Helical" evidence="10">
    <location>
        <begin position="158"/>
        <end position="181"/>
    </location>
</feature>
<evidence type="ECO:0000256" key="10">
    <source>
        <dbReference type="SAM" id="Phobius"/>
    </source>
</evidence>
<evidence type="ECO:0000256" key="3">
    <source>
        <dbReference type="ARBA" id="ARBA00006143"/>
    </source>
</evidence>
<evidence type="ECO:0000256" key="6">
    <source>
        <dbReference type="ARBA" id="ARBA00022692"/>
    </source>
</evidence>
<organism evidence="12 13">
    <name type="scientific">Tribonema minus</name>
    <dbReference type="NCBI Taxonomy" id="303371"/>
    <lineage>
        <taxon>Eukaryota</taxon>
        <taxon>Sar</taxon>
        <taxon>Stramenopiles</taxon>
        <taxon>Ochrophyta</taxon>
        <taxon>PX clade</taxon>
        <taxon>Xanthophyceae</taxon>
        <taxon>Tribonematales</taxon>
        <taxon>Tribonemataceae</taxon>
        <taxon>Tribonema</taxon>
    </lineage>
</organism>
<comment type="similarity">
    <text evidence="3">Belongs to the DsbD family.</text>
</comment>